<dbReference type="Proteomes" id="UP000002035">
    <property type="component" value="Unassembled WGS sequence"/>
</dbReference>
<dbReference type="AlphaFoldDB" id="C5G115"/>
<dbReference type="eggNOG" id="ENOG502SSVD">
    <property type="taxonomic scope" value="Eukaryota"/>
</dbReference>
<gene>
    <name evidence="2" type="ORF">MCYG_08637</name>
</gene>
<keyword evidence="3" id="KW-1185">Reference proteome</keyword>
<organism evidence="2 3">
    <name type="scientific">Arthroderma otae (strain ATCC MYA-4605 / CBS 113480)</name>
    <name type="common">Microsporum canis</name>
    <dbReference type="NCBI Taxonomy" id="554155"/>
    <lineage>
        <taxon>Eukaryota</taxon>
        <taxon>Fungi</taxon>
        <taxon>Dikarya</taxon>
        <taxon>Ascomycota</taxon>
        <taxon>Pezizomycotina</taxon>
        <taxon>Eurotiomycetes</taxon>
        <taxon>Eurotiomycetidae</taxon>
        <taxon>Onygenales</taxon>
        <taxon>Arthrodermataceae</taxon>
        <taxon>Microsporum</taxon>
    </lineage>
</organism>
<dbReference type="RefSeq" id="XP_002842806.1">
    <property type="nucleotide sequence ID" value="XM_002842760.1"/>
</dbReference>
<evidence type="ECO:0000256" key="1">
    <source>
        <dbReference type="SAM" id="MobiDB-lite"/>
    </source>
</evidence>
<sequence>MTVGEEIPTSAQLAAEKELSPLAVEPELWSTDSSSTVDVPRPSTLGIEDRDAGRAIGQDKDSGDQGDKQRGAREDEIEVENKEEEEEEEERAAVLPPRPDIPPPWAWRCHKCHSYYALGVTNRCLADGHYYCYGLAQGSRHWERKKRQTQGEKKLGTPCGSSFDYAGWENMSEWQRAVRREKGIRPSPGCWQDCTFPSECRRRRLYGIPDPSMFELIEKSALSAEREPIPAHVRPELPPCTEEDSHAYESCDHLVLDLQSSSGQEKARKADTIFVPPDGIPAPVPAPAPQSSPRKRKRAATEQPTDRQPKKKTKKRSISEMIEPIRGPAR</sequence>
<dbReference type="HOGENOM" id="CLU_986850_0_0_1"/>
<protein>
    <submittedName>
        <fullName evidence="2">Uncharacterized protein</fullName>
    </submittedName>
</protein>
<name>C5G115_ARTOC</name>
<dbReference type="STRING" id="554155.C5G115"/>
<feature type="compositionally biased region" description="Basic and acidic residues" evidence="1">
    <location>
        <begin position="47"/>
        <end position="74"/>
    </location>
</feature>
<dbReference type="VEuPathDB" id="FungiDB:MCYG_08637"/>
<evidence type="ECO:0000313" key="2">
    <source>
        <dbReference type="EMBL" id="EEQ35818.1"/>
    </source>
</evidence>
<feature type="region of interest" description="Disordered" evidence="1">
    <location>
        <begin position="260"/>
        <end position="330"/>
    </location>
</feature>
<proteinExistence type="predicted"/>
<feature type="region of interest" description="Disordered" evidence="1">
    <location>
        <begin position="24"/>
        <end position="99"/>
    </location>
</feature>
<feature type="compositionally biased region" description="Acidic residues" evidence="1">
    <location>
        <begin position="75"/>
        <end position="90"/>
    </location>
</feature>
<accession>C5G115</accession>
<reference evidence="3" key="1">
    <citation type="journal article" date="2012" name="MBio">
        <title>Comparative genome analysis of Trichophyton rubrum and related dermatophytes reveals candidate genes involved in infection.</title>
        <authorList>
            <person name="Martinez D.A."/>
            <person name="Oliver B.G."/>
            <person name="Graeser Y."/>
            <person name="Goldberg J.M."/>
            <person name="Li W."/>
            <person name="Martinez-Rossi N.M."/>
            <person name="Monod M."/>
            <person name="Shelest E."/>
            <person name="Barton R.C."/>
            <person name="Birch E."/>
            <person name="Brakhage A.A."/>
            <person name="Chen Z."/>
            <person name="Gurr S.J."/>
            <person name="Heiman D."/>
            <person name="Heitman J."/>
            <person name="Kosti I."/>
            <person name="Rossi A."/>
            <person name="Saif S."/>
            <person name="Samalova M."/>
            <person name="Saunders C.W."/>
            <person name="Shea T."/>
            <person name="Summerbell R.C."/>
            <person name="Xu J."/>
            <person name="Young S."/>
            <person name="Zeng Q."/>
            <person name="Birren B.W."/>
            <person name="Cuomo C.A."/>
            <person name="White T.C."/>
        </authorList>
    </citation>
    <scope>NUCLEOTIDE SEQUENCE [LARGE SCALE GENOMIC DNA]</scope>
    <source>
        <strain evidence="3">ATCC MYA-4605 / CBS 113480</strain>
    </source>
</reference>
<dbReference type="EMBL" id="DS995709">
    <property type="protein sequence ID" value="EEQ35818.1"/>
    <property type="molecule type" value="Genomic_DNA"/>
</dbReference>
<dbReference type="OrthoDB" id="4174290at2759"/>
<evidence type="ECO:0000313" key="3">
    <source>
        <dbReference type="Proteomes" id="UP000002035"/>
    </source>
</evidence>
<dbReference type="GeneID" id="9224021"/>
<feature type="compositionally biased region" description="Pro residues" evidence="1">
    <location>
        <begin position="278"/>
        <end position="290"/>
    </location>
</feature>